<evidence type="ECO:0000313" key="2">
    <source>
        <dbReference type="EMBL" id="GMN50827.1"/>
    </source>
</evidence>
<dbReference type="EMBL" id="BTGU01000035">
    <property type="protein sequence ID" value="GMN50827.1"/>
    <property type="molecule type" value="Genomic_DNA"/>
</dbReference>
<evidence type="ECO:0000313" key="3">
    <source>
        <dbReference type="Proteomes" id="UP001187192"/>
    </source>
</evidence>
<evidence type="ECO:0000256" key="1">
    <source>
        <dbReference type="SAM" id="MobiDB-lite"/>
    </source>
</evidence>
<accession>A0AA88AHE5</accession>
<sequence length="41" mass="4094">MGSPNSPPPQSGLIEAMAEHGGEAFSGVGPPGGKEFCDPRP</sequence>
<dbReference type="AlphaFoldDB" id="A0AA88AHE5"/>
<keyword evidence="3" id="KW-1185">Reference proteome</keyword>
<comment type="caution">
    <text evidence="2">The sequence shown here is derived from an EMBL/GenBank/DDBJ whole genome shotgun (WGS) entry which is preliminary data.</text>
</comment>
<organism evidence="2 3">
    <name type="scientific">Ficus carica</name>
    <name type="common">Common fig</name>
    <dbReference type="NCBI Taxonomy" id="3494"/>
    <lineage>
        <taxon>Eukaryota</taxon>
        <taxon>Viridiplantae</taxon>
        <taxon>Streptophyta</taxon>
        <taxon>Embryophyta</taxon>
        <taxon>Tracheophyta</taxon>
        <taxon>Spermatophyta</taxon>
        <taxon>Magnoliopsida</taxon>
        <taxon>eudicotyledons</taxon>
        <taxon>Gunneridae</taxon>
        <taxon>Pentapetalae</taxon>
        <taxon>rosids</taxon>
        <taxon>fabids</taxon>
        <taxon>Rosales</taxon>
        <taxon>Moraceae</taxon>
        <taxon>Ficeae</taxon>
        <taxon>Ficus</taxon>
    </lineage>
</organism>
<name>A0AA88AHE5_FICCA</name>
<gene>
    <name evidence="2" type="ORF">TIFTF001_019985</name>
</gene>
<feature type="compositionally biased region" description="Pro residues" evidence="1">
    <location>
        <begin position="1"/>
        <end position="10"/>
    </location>
</feature>
<reference evidence="2" key="1">
    <citation type="submission" date="2023-07" db="EMBL/GenBank/DDBJ databases">
        <title>draft genome sequence of fig (Ficus carica).</title>
        <authorList>
            <person name="Takahashi T."/>
            <person name="Nishimura K."/>
        </authorList>
    </citation>
    <scope>NUCLEOTIDE SEQUENCE</scope>
</reference>
<feature type="region of interest" description="Disordered" evidence="1">
    <location>
        <begin position="1"/>
        <end position="41"/>
    </location>
</feature>
<proteinExistence type="predicted"/>
<protein>
    <submittedName>
        <fullName evidence="2">Uncharacterized protein</fullName>
    </submittedName>
</protein>
<dbReference type="Proteomes" id="UP001187192">
    <property type="component" value="Unassembled WGS sequence"/>
</dbReference>